<keyword evidence="4" id="KW-0496">Mitochondrion</keyword>
<dbReference type="GO" id="GO:0005739">
    <property type="term" value="C:mitochondrion"/>
    <property type="evidence" value="ECO:0007669"/>
    <property type="project" value="UniProtKB-SubCell"/>
</dbReference>
<dbReference type="EMBL" id="FLQW01006817">
    <property type="protein sequence ID" value="SBT01085.1"/>
    <property type="molecule type" value="Genomic_DNA"/>
</dbReference>
<evidence type="ECO:0000313" key="5">
    <source>
        <dbReference type="EMBL" id="SBT01085.1"/>
    </source>
</evidence>
<dbReference type="OMA" id="RCEIKDE"/>
<dbReference type="AlphaFoldDB" id="A0A1A8X9Z2"/>
<dbReference type="PANTHER" id="PTHR13126">
    <property type="entry name" value="CHAPERONE ATP11"/>
    <property type="match status" value="1"/>
</dbReference>
<dbReference type="KEGG" id="pmal:PMUG01_13019700"/>
<dbReference type="OrthoDB" id="16535at2759"/>
<comment type="similarity">
    <text evidence="2">Belongs to the ATP11 family.</text>
</comment>
<keyword evidence="3" id="KW-0809">Transit peptide</keyword>
<dbReference type="EMBL" id="LT594634">
    <property type="protein sequence ID" value="SCP02550.1"/>
    <property type="molecule type" value="Genomic_DNA"/>
</dbReference>
<name>A0A1A8X9Z2_PLAMA</name>
<dbReference type="Proteomes" id="UP000219813">
    <property type="component" value="Chromosome 13"/>
</dbReference>
<evidence type="ECO:0000256" key="4">
    <source>
        <dbReference type="ARBA" id="ARBA00023128"/>
    </source>
</evidence>
<dbReference type="Proteomes" id="UP000078597">
    <property type="component" value="Unassembled WGS sequence"/>
</dbReference>
<dbReference type="GeneID" id="39870908"/>
<evidence type="ECO:0000256" key="1">
    <source>
        <dbReference type="ARBA" id="ARBA00004173"/>
    </source>
</evidence>
<evidence type="ECO:0000256" key="3">
    <source>
        <dbReference type="ARBA" id="ARBA00022946"/>
    </source>
</evidence>
<reference evidence="7" key="2">
    <citation type="submission" date="2016-05" db="EMBL/GenBank/DDBJ databases">
        <authorList>
            <person name="Naeem Raeece"/>
        </authorList>
    </citation>
    <scope>NUCLEOTIDE SEQUENCE [LARGE SCALE GENOMIC DNA]</scope>
</reference>
<dbReference type="VEuPathDB" id="PlasmoDB:PmUG01_13019700"/>
<reference evidence="5" key="1">
    <citation type="submission" date="2016-05" db="EMBL/GenBank/DDBJ databases">
        <authorList>
            <person name="Lavstsen T."/>
            <person name="Jespersen J.S."/>
        </authorList>
    </citation>
    <scope>NUCLEOTIDE SEQUENCE [LARGE SCALE GENOMIC DNA]</scope>
</reference>
<dbReference type="RefSeq" id="XP_028863583.1">
    <property type="nucleotide sequence ID" value="XM_029007167.1"/>
</dbReference>
<comment type="subcellular location">
    <subcellularLocation>
        <location evidence="1">Mitochondrion</location>
    </subcellularLocation>
</comment>
<organism evidence="5 7">
    <name type="scientific">Plasmodium malariae</name>
    <dbReference type="NCBI Taxonomy" id="5858"/>
    <lineage>
        <taxon>Eukaryota</taxon>
        <taxon>Sar</taxon>
        <taxon>Alveolata</taxon>
        <taxon>Apicomplexa</taxon>
        <taxon>Aconoidasida</taxon>
        <taxon>Haemosporida</taxon>
        <taxon>Plasmodiidae</taxon>
        <taxon>Plasmodium</taxon>
        <taxon>Plasmodium (Plasmodium)</taxon>
    </lineage>
</organism>
<protein>
    <submittedName>
        <fullName evidence="5 6">ATP synthase mitochondrial F1 complex assembly factor 1, putative</fullName>
    </submittedName>
</protein>
<evidence type="ECO:0000313" key="8">
    <source>
        <dbReference type="Proteomes" id="UP000219813"/>
    </source>
</evidence>
<proteinExistence type="inferred from homology"/>
<evidence type="ECO:0000256" key="2">
    <source>
        <dbReference type="ARBA" id="ARBA00009116"/>
    </source>
</evidence>
<dbReference type="GO" id="GO:0033615">
    <property type="term" value="P:mitochondrial proton-transporting ATP synthase complex assembly"/>
    <property type="evidence" value="ECO:0007669"/>
    <property type="project" value="TreeGrafter"/>
</dbReference>
<sequence>MLQCSGNKRFYFSLPCSRELKNVVKLKLFEKEDKNRIINIWKEKYKNEKYVIADYINIQKYELIKKNCKNNSHFIIPSKKQNGYINFYSQFIDYKLVFVTPLEDYNKYRSNSMPYITLNFFDELKNKEIILTKLNIINNTITKDQAKKIFNYIQFFYADFNNFQYVYKFNNDSRNFNYKAFFNKFQNMF</sequence>
<dbReference type="InterPro" id="IPR010591">
    <property type="entry name" value="ATP11"/>
</dbReference>
<gene>
    <name evidence="6" type="primary">ATP11</name>
    <name evidence="5" type="ORF">PMALA_079680</name>
    <name evidence="6" type="ORF">PMUG01_13019700</name>
</gene>
<reference evidence="6 8" key="3">
    <citation type="submission" date="2016-06" db="EMBL/GenBank/DDBJ databases">
        <authorList>
            <consortium name="Pathogen Informatics"/>
        </authorList>
    </citation>
    <scope>NUCLEOTIDE SEQUENCE [LARGE SCALE GENOMIC DNA]</scope>
</reference>
<dbReference type="PANTHER" id="PTHR13126:SF0">
    <property type="entry name" value="ATP SYNTHASE MITOCHONDRIAL F1 COMPLEX ASSEMBLY FACTOR 1"/>
    <property type="match status" value="1"/>
</dbReference>
<accession>A0A1A8X9Z2</accession>
<evidence type="ECO:0000313" key="7">
    <source>
        <dbReference type="Proteomes" id="UP000078597"/>
    </source>
</evidence>
<evidence type="ECO:0000313" key="6">
    <source>
        <dbReference type="EMBL" id="SCP02550.1"/>
    </source>
</evidence>
<dbReference type="Pfam" id="PF06644">
    <property type="entry name" value="ATP11"/>
    <property type="match status" value="1"/>
</dbReference>
<keyword evidence="8" id="KW-1185">Reference proteome</keyword>